<feature type="compositionally biased region" description="Polar residues" evidence="1">
    <location>
        <begin position="1"/>
        <end position="10"/>
    </location>
</feature>
<organism evidence="2">
    <name type="scientific">viral metagenome</name>
    <dbReference type="NCBI Taxonomy" id="1070528"/>
    <lineage>
        <taxon>unclassified sequences</taxon>
        <taxon>metagenomes</taxon>
        <taxon>organismal metagenomes</taxon>
    </lineage>
</organism>
<evidence type="ECO:0000256" key="1">
    <source>
        <dbReference type="SAM" id="MobiDB-lite"/>
    </source>
</evidence>
<dbReference type="AlphaFoldDB" id="A0A6C0DL15"/>
<protein>
    <submittedName>
        <fullName evidence="2">Uncharacterized protein</fullName>
    </submittedName>
</protein>
<evidence type="ECO:0000313" key="2">
    <source>
        <dbReference type="EMBL" id="QHT17263.1"/>
    </source>
</evidence>
<accession>A0A6C0DL15</accession>
<feature type="compositionally biased region" description="Basic and acidic residues" evidence="1">
    <location>
        <begin position="11"/>
        <end position="23"/>
    </location>
</feature>
<feature type="region of interest" description="Disordered" evidence="1">
    <location>
        <begin position="1"/>
        <end position="23"/>
    </location>
</feature>
<dbReference type="EMBL" id="MN739632">
    <property type="protein sequence ID" value="QHT17263.1"/>
    <property type="molecule type" value="Genomic_DNA"/>
</dbReference>
<name>A0A6C0DL15_9ZZZZ</name>
<proteinExistence type="predicted"/>
<reference evidence="2" key="1">
    <citation type="journal article" date="2020" name="Nature">
        <title>Giant virus diversity and host interactions through global metagenomics.</title>
        <authorList>
            <person name="Schulz F."/>
            <person name="Roux S."/>
            <person name="Paez-Espino D."/>
            <person name="Jungbluth S."/>
            <person name="Walsh D.A."/>
            <person name="Denef V.J."/>
            <person name="McMahon K.D."/>
            <person name="Konstantinidis K.T."/>
            <person name="Eloe-Fadrosh E.A."/>
            <person name="Kyrpides N.C."/>
            <person name="Woyke T."/>
        </authorList>
    </citation>
    <scope>NUCLEOTIDE SEQUENCE</scope>
    <source>
        <strain evidence="2">GVMAG-M-3300023174-24</strain>
    </source>
</reference>
<sequence length="171" mass="20024">MFTTTNTTEQKQPKTENETDALKDQSKYKNIINLNTNNSDEVNYNMIDNLLEKEKQHNKSEPWNKLDKTVKIQKLHQFAEKYGKEHGIPIKEIKSLKMFFNTCLENNKLQKAKDVVFEKDSRDISSIPALFFNNVTHNFTLRIVDAKRVSTLKSLTPKRFTERNKEDNGEV</sequence>